<keyword evidence="3" id="KW-1185">Reference proteome</keyword>
<accession>A0ABR7HI65</accession>
<reference evidence="2 3" key="1">
    <citation type="submission" date="2020-08" db="EMBL/GenBank/DDBJ databases">
        <title>Genome public.</title>
        <authorList>
            <person name="Liu C."/>
            <person name="Sun Q."/>
        </authorList>
    </citation>
    <scope>NUCLEOTIDE SEQUENCE [LARGE SCALE GENOMIC DNA]</scope>
    <source>
        <strain evidence="2 3">NSJ-71</strain>
    </source>
</reference>
<dbReference type="Proteomes" id="UP000636755">
    <property type="component" value="Unassembled WGS sequence"/>
</dbReference>
<proteinExistence type="predicted"/>
<dbReference type="PIRSF" id="PIRSF020269">
    <property type="entry name" value="DUF1121"/>
    <property type="match status" value="1"/>
</dbReference>
<name>A0ABR7HI65_9FIRM</name>
<sequence>MNALSNETKLKIEKTIKNLKANKMDAYYCDNKEDACNLVKTLIKKGDVISSGGSVTLKETGVYDIITSSDYKYLDRAAEGITPEEVEEVYHKTFSSDVYFASSNAITENGELYNVDGNSNRVAAILYGPKSVILVCGYNKIVKNIDEAIDRVKRIAAPSNTIRLNIETPCGKTGKCITADKEGAELCSGCKSDRRICCNYVVCAQQRHKDRIKVIIIGEKYGY</sequence>
<dbReference type="InterPro" id="IPR003741">
    <property type="entry name" value="LUD_dom"/>
</dbReference>
<comment type="caution">
    <text evidence="2">The sequence shown here is derived from an EMBL/GenBank/DDBJ whole genome shotgun (WGS) entry which is preliminary data.</text>
</comment>
<dbReference type="EMBL" id="JACOPS010000001">
    <property type="protein sequence ID" value="MBC5727209.1"/>
    <property type="molecule type" value="Genomic_DNA"/>
</dbReference>
<evidence type="ECO:0000313" key="2">
    <source>
        <dbReference type="EMBL" id="MBC5727209.1"/>
    </source>
</evidence>
<dbReference type="SUPFAM" id="SSF100950">
    <property type="entry name" value="NagB/RpiA/CoA transferase-like"/>
    <property type="match status" value="1"/>
</dbReference>
<dbReference type="InterPro" id="IPR009501">
    <property type="entry name" value="UCP020269"/>
</dbReference>
<dbReference type="Pfam" id="PF02589">
    <property type="entry name" value="LUD_dom"/>
    <property type="match status" value="1"/>
</dbReference>
<evidence type="ECO:0000313" key="3">
    <source>
        <dbReference type="Proteomes" id="UP000636755"/>
    </source>
</evidence>
<evidence type="ECO:0000259" key="1">
    <source>
        <dbReference type="Pfam" id="PF02589"/>
    </source>
</evidence>
<dbReference type="PANTHER" id="PTHR36179:SF2">
    <property type="entry name" value="LUD DOMAIN-CONTAINING PROTEIN"/>
    <property type="match status" value="1"/>
</dbReference>
<protein>
    <submittedName>
        <fullName evidence="2">Lactate utilization protein</fullName>
    </submittedName>
</protein>
<dbReference type="RefSeq" id="WP_186934589.1">
    <property type="nucleotide sequence ID" value="NZ_JACOPS010000001.1"/>
</dbReference>
<dbReference type="InterPro" id="IPR037171">
    <property type="entry name" value="NagB/RpiA_transferase-like"/>
</dbReference>
<feature type="domain" description="LUD" evidence="1">
    <location>
        <begin position="12"/>
        <end position="217"/>
    </location>
</feature>
<dbReference type="PANTHER" id="PTHR36179">
    <property type="entry name" value="LUD_DOM DOMAIN-CONTAINING PROTEIN"/>
    <property type="match status" value="1"/>
</dbReference>
<organism evidence="2 3">
    <name type="scientific">Ruminococcus intestinalis</name>
    <dbReference type="NCBI Taxonomy" id="2763066"/>
    <lineage>
        <taxon>Bacteria</taxon>
        <taxon>Bacillati</taxon>
        <taxon>Bacillota</taxon>
        <taxon>Clostridia</taxon>
        <taxon>Eubacteriales</taxon>
        <taxon>Oscillospiraceae</taxon>
        <taxon>Ruminococcus</taxon>
    </lineage>
</organism>
<gene>
    <name evidence="2" type="ORF">H8R91_01435</name>
</gene>